<dbReference type="NCBIfam" id="TIGR04388">
    <property type="entry name" value="Lepto_longest"/>
    <property type="match status" value="1"/>
</dbReference>
<dbReference type="RefSeq" id="WP_109020372.1">
    <property type="nucleotide sequence ID" value="NZ_AP025028.1"/>
</dbReference>
<keyword evidence="3" id="KW-0472">Membrane</keyword>
<name>A0ABN6KGS7_9LEPT</name>
<evidence type="ECO:0000256" key="2">
    <source>
        <dbReference type="SAM" id="MobiDB-lite"/>
    </source>
</evidence>
<keyword evidence="1" id="KW-0175">Coiled coil</keyword>
<accession>A0ABN6KGS7</accession>
<sequence>MKKNFLSLSDKKITHLKFDSDSRIGFLEKLTSFIILPIFLITMVLPMDVLAQSVPQLTKLKPFRGEDLQPYVEAANNAQTESEWWNIVRSGSDAVEANWEAEVEAEINTILSSENRSDAVNDVETYRQAIRADLELQKQGAKSEWAAELSLFIQSELSHFLGTKSTEKNTDIITEKDSLLNGVDPTVEELSVNQEFDPTQAAKQYYDGKALWDSKWLDLLTKRDNWINNSSTTIETGINEWNQAIDRLVQEKQNYLSSLDQKEALWLQNKGLVEESELKTRDLIQSMVTSIQGEFQGTLTGNPELSSNFGDLSALLIQIQEKLDTGAPLEQIASTMSLFFSQQQEYAAEQAEWWNDNKTHTGTERIDGAHWEPPGWIGSVTVTCTAGVCPPITSFGTLWAPFTAVPQLATNEVFSLSKKSIMTSGYGFGPTPLQWWDETRANVSLDKVQGYTMGFVEIGALVIFQSVNSTPYENHTENYSFAGGNFEYVLNTMLAGTLITYPYLPAFSMRIENTYSASDQYQIAMNQKIKKALTGNADLNVPGAVISQSAKVLYIDPADGIEKEGTAYFSTGSDGTQQIMAINGAAGESLTNFSLQTEYTYIDTNAQKNEDDWSLLAGKYNSLAETFASMVDPLKYWREKSIQYNEDYQERLDELNALRPVVTPIYDEQINSLVQQRDAWIKNTYGYTVGGNASYNNENSEFRNGMKDWDEKIGLFLNVETNWFLASRDRLKDAVENPDTGELKFVNDTSQTVNSLKTDVVNSEQNTSQLYQSADSLTNNFQYSQAAELYDQAISNRGNESYLNSQVSVLSEQIQNSLIRSETYKLAELDASARLNQLAPELYGQGAYFFTNEELASIQSNADVLHIASSDWADQITEANNKQIAADSDRLNATGIVEDLRIAAGFKKGITDEESKALAFADTLFKKANDYIQLSENFKDEGKFDEAEYYLQLAGKKKTEATEYLNKEYASYAETAQGQLDLDQLSFSKSSYIKYKESLLQTNLTNTEQLNAALKKQNNDLLGISELGEQYQKIQSMLEEARLLSLRGEESKSKVDQLLTRSEELARANVTGDLLDGLQEMISFLSEGTPEALNKNAIDKAIAQSESDLADTKDELNDLIQNMDRVLTNADDIKLLNDLLKETNNSFNLAANSALFKYMQGAAERIMAENQKASEELESNLWEELNSGSKYKYLRDAGYTFRKGSNGLIIAQVRIYDGEARLEGDARRYSSYIATKKDYLSFSVQTKFDPPSLKVFQVDPEKVQFSTELVNAFLNASEETEEAYADARTKFGDKTEEIQANYNNQEETWDYYYGIFLQQRNYLADDGGAALKELAAKQIARQTNSTLAEVLASQAMAPQILPGTGGTIAQQNTDVADNSGNELNKIEESLVASYYNMVSNAKKGYETSEAKFQFVDKGDGYYRARKTIERTALAPTPVGPIPVQVAVGEIKVDIKKDFAFSELGFSFNQSRSGWNNIYSILNEIYDKYNEVTKDAIKYDQPEISPWVDVALGMIGGTGSMSQRFTASSQSYFRGQVNQILANDPNVKALAQQTGVPVGILTQLGNQRIDKATESYAQSLFAEGIEKATGIKGAAAALNKWQGDKDANDAMKKSGSYNIGMALGGIVSLTPLGMLYKQDEIARETYRNRDTVDAIVAAGAVIAAPFTAGASLVAYAGYKAVEGAFDGGVVGALTGLANVGNAFLYATTWGAVSYDVSYSYADGFEGSVGVGYKIAPGIGIGGTVSYSQSEGFGGSIGLQTGNANLSANLAISYTQAGGTSFSAGLGIGTGGSQGKPNGSLNIGGSYSAQNGWGASIGYSANNNVVLPGAGLELNRSEYGGWGASLTTDDYMSEGRDPATGSMVGRFQGVSGALNWNQHTGFSVSMNADGTNLLNYDLTTGILSANSNYIADHSMNVGLREGVEETPEQRADREAENRRAQSQAHQGADVIAGAGYGIGREGDGEERIKIKTKPEGRNVDKKQTQDVENEIKKQVSQTDSESEKRAGLIYGIGTSITESLDYYIDLGNHYNSYSGNEAEHLSTYAEKYSEERRSQSSNPNSFAEGYEAGKKVGFWGGLALSLGKSLVTKTTSVITNMASKGDDIAKDVVKQGSPLQEWQKYKTKEINRKLANGEIDKKAADNLQKEVNREFHERTTAQGGNYSDKVFEYKIRQKNLGK</sequence>
<evidence type="ECO:0000313" key="4">
    <source>
        <dbReference type="EMBL" id="BDA79719.1"/>
    </source>
</evidence>
<proteinExistence type="predicted"/>
<reference evidence="4 5" key="1">
    <citation type="submission" date="2021-08" db="EMBL/GenBank/DDBJ databases">
        <title>Complete genome sequence of Leptospira kobayashii strain E30.</title>
        <authorList>
            <person name="Nakao R."/>
            <person name="Nakamura S."/>
            <person name="Masuzawa T."/>
            <person name="Koizumi N."/>
        </authorList>
    </citation>
    <scope>NUCLEOTIDE SEQUENCE [LARGE SCALE GENOMIC DNA]</scope>
    <source>
        <strain evidence="4 5">E30</strain>
    </source>
</reference>
<keyword evidence="3" id="KW-0812">Transmembrane</keyword>
<feature type="compositionally biased region" description="Basic and acidic residues" evidence="2">
    <location>
        <begin position="1920"/>
        <end position="1937"/>
    </location>
</feature>
<dbReference type="InterPro" id="IPR030885">
    <property type="entry name" value="Lepto_longest"/>
</dbReference>
<keyword evidence="5" id="KW-1185">Reference proteome</keyword>
<feature type="transmembrane region" description="Helical" evidence="3">
    <location>
        <begin position="1655"/>
        <end position="1677"/>
    </location>
</feature>
<dbReference type="EMBL" id="AP025028">
    <property type="protein sequence ID" value="BDA79719.1"/>
    <property type="molecule type" value="Genomic_DNA"/>
</dbReference>
<evidence type="ECO:0000256" key="1">
    <source>
        <dbReference type="SAM" id="Coils"/>
    </source>
</evidence>
<protein>
    <recommendedName>
        <fullName evidence="6">Peptidase, M23 family</fullName>
    </recommendedName>
</protein>
<feature type="region of interest" description="Disordered" evidence="2">
    <location>
        <begin position="1972"/>
        <end position="2000"/>
    </location>
</feature>
<feature type="transmembrane region" description="Helical" evidence="3">
    <location>
        <begin position="30"/>
        <end position="51"/>
    </location>
</feature>
<feature type="region of interest" description="Disordered" evidence="2">
    <location>
        <begin position="1920"/>
        <end position="1945"/>
    </location>
</feature>
<feature type="coiled-coil region" evidence="1">
    <location>
        <begin position="1102"/>
        <end position="1129"/>
    </location>
</feature>
<evidence type="ECO:0000256" key="3">
    <source>
        <dbReference type="SAM" id="Phobius"/>
    </source>
</evidence>
<evidence type="ECO:0000313" key="5">
    <source>
        <dbReference type="Proteomes" id="UP000245263"/>
    </source>
</evidence>
<organism evidence="4 5">
    <name type="scientific">Leptospira kobayashii</name>
    <dbReference type="NCBI Taxonomy" id="1917830"/>
    <lineage>
        <taxon>Bacteria</taxon>
        <taxon>Pseudomonadati</taxon>
        <taxon>Spirochaetota</taxon>
        <taxon>Spirochaetia</taxon>
        <taxon>Leptospirales</taxon>
        <taxon>Leptospiraceae</taxon>
        <taxon>Leptospira</taxon>
    </lineage>
</organism>
<dbReference type="Proteomes" id="UP000245263">
    <property type="component" value="Chromosome 1"/>
</dbReference>
<evidence type="ECO:0008006" key="6">
    <source>
        <dbReference type="Google" id="ProtNLM"/>
    </source>
</evidence>
<feature type="coiled-coil region" evidence="1">
    <location>
        <begin position="238"/>
        <end position="265"/>
    </location>
</feature>
<keyword evidence="3" id="KW-1133">Transmembrane helix</keyword>
<feature type="transmembrane region" description="Helical" evidence="3">
    <location>
        <begin position="1616"/>
        <end position="1635"/>
    </location>
</feature>
<feature type="compositionally biased region" description="Basic and acidic residues" evidence="2">
    <location>
        <begin position="1972"/>
        <end position="1991"/>
    </location>
</feature>
<gene>
    <name evidence="4" type="ORF">LPTSP3_g26490</name>
</gene>